<proteinExistence type="predicted"/>
<dbReference type="InParanoid" id="A0A6J0W935"/>
<protein>
    <submittedName>
        <fullName evidence="3">Fatty-acid amide hydrolase 1-like</fullName>
    </submittedName>
</protein>
<dbReference type="SUPFAM" id="SSF75304">
    <property type="entry name" value="Amidase signature (AS) enzymes"/>
    <property type="match status" value="1"/>
</dbReference>
<reference evidence="3" key="2">
    <citation type="submission" date="2025-08" db="UniProtKB">
        <authorList>
            <consortium name="RefSeq"/>
        </authorList>
    </citation>
    <scope>IDENTIFICATION</scope>
    <source>
        <tissue evidence="3">Tongue muscle</tissue>
    </source>
</reference>
<reference evidence="2" key="1">
    <citation type="journal article" date="2022" name="J. Hered.">
        <title>A De Novo Chromosome-Level Genome Assembly of the White-Tailed Deer, Odocoileus Virginianus.</title>
        <authorList>
            <person name="London E.W."/>
            <person name="Roca A.L."/>
            <person name="Novakofski J.E."/>
            <person name="Mateus-Pinilla N.E."/>
        </authorList>
    </citation>
    <scope>NUCLEOTIDE SEQUENCE [LARGE SCALE GENOMIC DNA]</scope>
</reference>
<dbReference type="OrthoDB" id="6428749at2759"/>
<name>A0A6J0W935_ODOVR</name>
<dbReference type="GO" id="GO:0004040">
    <property type="term" value="F:amidase activity"/>
    <property type="evidence" value="ECO:0007669"/>
    <property type="project" value="TreeGrafter"/>
</dbReference>
<evidence type="ECO:0000259" key="1">
    <source>
        <dbReference type="Pfam" id="PF01425"/>
    </source>
</evidence>
<dbReference type="GO" id="GO:0017064">
    <property type="term" value="F:fatty acid amide hydrolase activity"/>
    <property type="evidence" value="ECO:0007669"/>
    <property type="project" value="UniProtKB-EC"/>
</dbReference>
<dbReference type="PANTHER" id="PTHR45847">
    <property type="entry name" value="FATTY ACID AMIDE HYDROLASE"/>
    <property type="match status" value="1"/>
</dbReference>
<dbReference type="AlphaFoldDB" id="A0A6J0W935"/>
<dbReference type="InterPro" id="IPR023631">
    <property type="entry name" value="Amidase_dom"/>
</dbReference>
<keyword evidence="2" id="KW-1185">Reference proteome</keyword>
<dbReference type="GeneID" id="110127090"/>
<gene>
    <name evidence="3" type="primary">LOC110127090</name>
</gene>
<dbReference type="GO" id="GO:0009062">
    <property type="term" value="P:fatty acid catabolic process"/>
    <property type="evidence" value="ECO:0007669"/>
    <property type="project" value="TreeGrafter"/>
</dbReference>
<dbReference type="InterPro" id="IPR052096">
    <property type="entry name" value="Endocannabinoid_amidase"/>
</dbReference>
<dbReference type="InterPro" id="IPR036928">
    <property type="entry name" value="AS_sf"/>
</dbReference>
<sequence length="243" mass="27920">MQREHGAEREELQALTRPLSPQVIPFSVPRTEYAYFNLFLGNLFADGGASLLEKLQGDILDPSMKEIVTFLRLPDSLKRFLAWIWKYIEPRVSQTWLMLYGVGTPKKLWELHKAVEEYQQEFIAKWRSLDLDVLLSPALDPAFYIGYPAKANTSTSYLSLYNVLNFPAGVVPVTTVTPQDEKELAFYKGYYRDILDKNFLEAVRGSVGLSVAVQCIALPWEEELCLRFMKEVETLVKNQMEPK</sequence>
<evidence type="ECO:0000313" key="3">
    <source>
        <dbReference type="RefSeq" id="XP_020732825.2"/>
    </source>
</evidence>
<dbReference type="Gene3D" id="3.90.1300.10">
    <property type="entry name" value="Amidase signature (AS) domain"/>
    <property type="match status" value="1"/>
</dbReference>
<dbReference type="Proteomes" id="UP001652640">
    <property type="component" value="Chromosome 5"/>
</dbReference>
<dbReference type="Pfam" id="PF01425">
    <property type="entry name" value="Amidase"/>
    <property type="match status" value="1"/>
</dbReference>
<dbReference type="KEGG" id="ovr:110127090"/>
<dbReference type="FunCoup" id="A0A6J0W935">
    <property type="interactions" value="7"/>
</dbReference>
<dbReference type="PANTHER" id="PTHR45847:SF8">
    <property type="entry name" value="FATTY ACID AMIDE HYDROLASE-RELATED"/>
    <property type="match status" value="1"/>
</dbReference>
<evidence type="ECO:0000313" key="2">
    <source>
        <dbReference type="Proteomes" id="UP001652640"/>
    </source>
</evidence>
<dbReference type="RefSeq" id="XP_020732825.2">
    <property type="nucleotide sequence ID" value="XM_020877166.2"/>
</dbReference>
<accession>A0A6J0W935</accession>
<feature type="domain" description="Amidase" evidence="1">
    <location>
        <begin position="21"/>
        <end position="226"/>
    </location>
</feature>
<organism evidence="2 3">
    <name type="scientific">Odocoileus virginianus</name>
    <name type="common">White-tailed deer</name>
    <dbReference type="NCBI Taxonomy" id="9874"/>
    <lineage>
        <taxon>Eukaryota</taxon>
        <taxon>Metazoa</taxon>
        <taxon>Chordata</taxon>
        <taxon>Craniata</taxon>
        <taxon>Vertebrata</taxon>
        <taxon>Euteleostomi</taxon>
        <taxon>Mammalia</taxon>
        <taxon>Eutheria</taxon>
        <taxon>Laurasiatheria</taxon>
        <taxon>Artiodactyla</taxon>
        <taxon>Ruminantia</taxon>
        <taxon>Pecora</taxon>
        <taxon>Cervidae</taxon>
        <taxon>Odocoileinae</taxon>
        <taxon>Odocoileus</taxon>
    </lineage>
</organism>